<keyword evidence="1" id="KW-0812">Transmembrane</keyword>
<name>A0A8T7LYJ2_9CHLR</name>
<keyword evidence="1" id="KW-0472">Membrane</keyword>
<accession>A0A8T7LYJ2</accession>
<dbReference type="Proteomes" id="UP001431572">
    <property type="component" value="Chromosome 1"/>
</dbReference>
<dbReference type="RefSeq" id="WP_341469758.1">
    <property type="nucleotide sequence ID" value="NZ_CP128399.1"/>
</dbReference>
<feature type="transmembrane region" description="Helical" evidence="1">
    <location>
        <begin position="42"/>
        <end position="64"/>
    </location>
</feature>
<sequence>MQTHNQTLQQQSYYQQAPQGYPTQVDSQKPSKILQKDMRTGVWIGLMVVPLLALAGLFGVINIISSDNNQAAMKVTIKALNATMEKASTTIFKAKQLASTPKVVAFDAYAVIPANTQVFDAPTSDSTVIETTKSSGVVGWQNKTENGKWLERKGGGWVAAKNYTNYSNLDEALAALTTSAPSTTNAAS</sequence>
<dbReference type="EMBL" id="CP128399">
    <property type="protein sequence ID" value="WJW67867.1"/>
    <property type="molecule type" value="Genomic_DNA"/>
</dbReference>
<evidence type="ECO:0000256" key="1">
    <source>
        <dbReference type="SAM" id="Phobius"/>
    </source>
</evidence>
<dbReference type="AlphaFoldDB" id="A0A8T7LYJ2"/>
<keyword evidence="5" id="KW-1185">Reference proteome</keyword>
<gene>
    <name evidence="2" type="ORF">HXX08_09030</name>
    <name evidence="3" type="ORF">OZ401_001150</name>
</gene>
<reference evidence="2 4" key="1">
    <citation type="submission" date="2020-06" db="EMBL/GenBank/DDBJ databases">
        <title>Anoxygenic phototrophic Chloroflexota member uses a Type I reaction center.</title>
        <authorList>
            <person name="Tsuji J.M."/>
            <person name="Shaw N.A."/>
            <person name="Nagashima S."/>
            <person name="Venkiteswaran J."/>
            <person name="Schiff S.L."/>
            <person name="Hanada S."/>
            <person name="Tank M."/>
            <person name="Neufeld J.D."/>
        </authorList>
    </citation>
    <scope>NUCLEOTIDE SEQUENCE [LARGE SCALE GENOMIC DNA]</scope>
    <source>
        <strain evidence="2">L227-S17</strain>
    </source>
</reference>
<protein>
    <submittedName>
        <fullName evidence="2">Uncharacterized protein</fullName>
    </submittedName>
</protein>
<organism evidence="2 4">
    <name type="scientific">Candidatus Chlorohelix allophototropha</name>
    <dbReference type="NCBI Taxonomy" id="3003348"/>
    <lineage>
        <taxon>Bacteria</taxon>
        <taxon>Bacillati</taxon>
        <taxon>Chloroflexota</taxon>
        <taxon>Chloroflexia</taxon>
        <taxon>Candidatus Chloroheliales</taxon>
        <taxon>Candidatus Chloroheliaceae</taxon>
        <taxon>Candidatus Chlorohelix</taxon>
    </lineage>
</organism>
<reference evidence="3" key="2">
    <citation type="journal article" date="2024" name="Nature">
        <title>Anoxygenic phototroph of the Chloroflexota uses a type I reaction centre.</title>
        <authorList>
            <person name="Tsuji J.M."/>
            <person name="Shaw N.A."/>
            <person name="Nagashima S."/>
            <person name="Venkiteswaran J.J."/>
            <person name="Schiff S.L."/>
            <person name="Watanabe T."/>
            <person name="Fukui M."/>
            <person name="Hanada S."/>
            <person name="Tank M."/>
            <person name="Neufeld J.D."/>
        </authorList>
    </citation>
    <scope>NUCLEOTIDE SEQUENCE</scope>
    <source>
        <strain evidence="3">L227-S17</strain>
    </source>
</reference>
<proteinExistence type="predicted"/>
<dbReference type="Proteomes" id="UP000521676">
    <property type="component" value="Unassembled WGS sequence"/>
</dbReference>
<dbReference type="EMBL" id="JACATZ010000001">
    <property type="protein sequence ID" value="NWJ46007.1"/>
    <property type="molecule type" value="Genomic_DNA"/>
</dbReference>
<evidence type="ECO:0000313" key="2">
    <source>
        <dbReference type="EMBL" id="NWJ46007.1"/>
    </source>
</evidence>
<keyword evidence="1" id="KW-1133">Transmembrane helix</keyword>
<evidence type="ECO:0000313" key="3">
    <source>
        <dbReference type="EMBL" id="WJW67867.1"/>
    </source>
</evidence>
<evidence type="ECO:0000313" key="4">
    <source>
        <dbReference type="Proteomes" id="UP000521676"/>
    </source>
</evidence>
<evidence type="ECO:0000313" key="5">
    <source>
        <dbReference type="Proteomes" id="UP001431572"/>
    </source>
</evidence>